<dbReference type="SUPFAM" id="SSF55874">
    <property type="entry name" value="ATPase domain of HSP90 chaperone/DNA topoisomerase II/histidine kinase"/>
    <property type="match status" value="1"/>
</dbReference>
<dbReference type="Pfam" id="PF00072">
    <property type="entry name" value="Response_reg"/>
    <property type="match status" value="1"/>
</dbReference>
<dbReference type="InterPro" id="IPR036890">
    <property type="entry name" value="HATPase_C_sf"/>
</dbReference>
<dbReference type="Proteomes" id="UP000838763">
    <property type="component" value="Unassembled WGS sequence"/>
</dbReference>
<feature type="modified residue" description="4-aspartylphosphate" evidence="2">
    <location>
        <position position="773"/>
    </location>
</feature>
<feature type="domain" description="Histidine kinase" evidence="4">
    <location>
        <begin position="458"/>
        <end position="670"/>
    </location>
</feature>
<dbReference type="PANTHER" id="PTHR43719:SF30">
    <property type="entry name" value="TWO-COMPONENT SYSTEM RESPONSE REGULATOR"/>
    <property type="match status" value="1"/>
</dbReference>
<evidence type="ECO:0000259" key="4">
    <source>
        <dbReference type="PROSITE" id="PS50109"/>
    </source>
</evidence>
<evidence type="ECO:0000256" key="3">
    <source>
        <dbReference type="SAM" id="MobiDB-lite"/>
    </source>
</evidence>
<protein>
    <recommendedName>
        <fullName evidence="8">Histidine kinase</fullName>
    </recommendedName>
</protein>
<evidence type="ECO:0000256" key="2">
    <source>
        <dbReference type="PROSITE-ProRule" id="PRU00169"/>
    </source>
</evidence>
<sequence>MVLLDQRNEWMTVQSEALLVIPSGGGARQEAHINSSTTPIIDAGECVGFLQSVRDVTRSRIWERRAEMLCSLNDTLLSAQDVKSYWQKLIEGLEQHSSAFDVPLAILYSCSTPSGPDALVVEPNTSPRLLASVDLRPSTELARGFQKAFVTRQKLLLQTSDSTLSPDLFSTLPLRSSIGECQAVVICPIRPDNRTEPRALLLLGLNPHRPYDSDYKHYISLLDQTISAYLASATTLEVADLPQWHPGVNGIADSKRISMEILVAGEDISSDKMAGTDATQVEPKTDEPMHSLSIGGMKPDFTNPEIAKIPPQISINNTTTKEQEIEKLQRMAELAAVGICETDLNGRLIEANKFFFDLCGIPKVDDLATADVRPWEICVPEEQKTPLIDVLGRLVKDGMPQTTELHDTGIPASVPLARTHPAGQGSNIDQLSSERARIVEESIDNAETIIACAQHQKRIIDDLLTVSKLDSKLIAVTPCTVDPLVMVRNALKMFEVEARRVDVDLTMTVDHTFAAMGHDHFDFDPSRAKQVLINLLTNALKFTKNRPVRNVSVLVKASRDRPTNDISGVRFMPRSYDEPEYEQPDLIGRTDPVFLIFEVKDTGRGLSEDEMRHLFNRFQQASSFTHVNHGGSGLGLFISRRLTELQNGAIGVSSAPNSGSTFVFFIEAYLPSIPAVEETALSTSASAVALSTAAVAIANASLDGILVVEDNNINQQITKRGLTQKGFRVDVANHGLEALEKLTGSRPRGETSNDLGNPTKPPHSPPFNLILMDIEMPVQDGLTCARKIRELEDEGMVFSAHTDRIPIIAVSAHAKETQVGAALKAGCDDVLVKPYRMSELIEKMEALARKLHPGSPNMPVSLSQTPNSQASHCH</sequence>
<dbReference type="GO" id="GO:0016772">
    <property type="term" value="F:transferase activity, transferring phosphorus-containing groups"/>
    <property type="evidence" value="ECO:0007669"/>
    <property type="project" value="InterPro"/>
</dbReference>
<dbReference type="InterPro" id="IPR035965">
    <property type="entry name" value="PAS-like_dom_sf"/>
</dbReference>
<dbReference type="InterPro" id="IPR004358">
    <property type="entry name" value="Sig_transdc_His_kin-like_C"/>
</dbReference>
<dbReference type="PRINTS" id="PR00344">
    <property type="entry name" value="BCTRLSENSOR"/>
</dbReference>
<evidence type="ECO:0000259" key="5">
    <source>
        <dbReference type="PROSITE" id="PS50110"/>
    </source>
</evidence>
<dbReference type="CDD" id="cd17546">
    <property type="entry name" value="REC_hyHK_CKI1_RcsC-like"/>
    <property type="match status" value="1"/>
</dbReference>
<feature type="region of interest" description="Disordered" evidence="3">
    <location>
        <begin position="852"/>
        <end position="874"/>
    </location>
</feature>
<dbReference type="SMART" id="SM00448">
    <property type="entry name" value="REC"/>
    <property type="match status" value="1"/>
</dbReference>
<reference evidence="6" key="1">
    <citation type="submission" date="2022-11" db="EMBL/GenBank/DDBJ databases">
        <authorList>
            <person name="Scott C."/>
            <person name="Bruce N."/>
        </authorList>
    </citation>
    <scope>NUCLEOTIDE SEQUENCE</scope>
</reference>
<dbReference type="GO" id="GO:0000160">
    <property type="term" value="P:phosphorelay signal transduction system"/>
    <property type="evidence" value="ECO:0007669"/>
    <property type="project" value="InterPro"/>
</dbReference>
<evidence type="ECO:0000256" key="1">
    <source>
        <dbReference type="ARBA" id="ARBA00022553"/>
    </source>
</evidence>
<dbReference type="PROSITE" id="PS50109">
    <property type="entry name" value="HIS_KIN"/>
    <property type="match status" value="1"/>
</dbReference>
<proteinExistence type="predicted"/>
<name>A0A9P1HA58_9PEZI</name>
<gene>
    <name evidence="6" type="ORF">PPNO1_LOCUS7908</name>
</gene>
<feature type="region of interest" description="Disordered" evidence="3">
    <location>
        <begin position="741"/>
        <end position="763"/>
    </location>
</feature>
<dbReference type="InterPro" id="IPR050956">
    <property type="entry name" value="2C_system_His_kinase"/>
</dbReference>
<feature type="compositionally biased region" description="Polar residues" evidence="3">
    <location>
        <begin position="858"/>
        <end position="874"/>
    </location>
</feature>
<keyword evidence="1 2" id="KW-0597">Phosphoprotein</keyword>
<comment type="caution">
    <text evidence="6">The sequence shown here is derived from an EMBL/GenBank/DDBJ whole genome shotgun (WGS) entry which is preliminary data.</text>
</comment>
<dbReference type="InterPro" id="IPR001789">
    <property type="entry name" value="Sig_transdc_resp-reg_receiver"/>
</dbReference>
<keyword evidence="7" id="KW-1185">Reference proteome</keyword>
<dbReference type="EMBL" id="CALLCH030000017">
    <property type="protein sequence ID" value="CAI4218318.1"/>
    <property type="molecule type" value="Genomic_DNA"/>
</dbReference>
<accession>A0A9P1HA58</accession>
<dbReference type="Pfam" id="PF13188">
    <property type="entry name" value="PAS_8"/>
    <property type="match status" value="1"/>
</dbReference>
<evidence type="ECO:0000313" key="6">
    <source>
        <dbReference type="EMBL" id="CAI4218318.1"/>
    </source>
</evidence>
<dbReference type="PANTHER" id="PTHR43719">
    <property type="entry name" value="TWO-COMPONENT HISTIDINE KINASE"/>
    <property type="match status" value="1"/>
</dbReference>
<dbReference type="PROSITE" id="PS50110">
    <property type="entry name" value="RESPONSE_REGULATORY"/>
    <property type="match status" value="1"/>
</dbReference>
<dbReference type="Gene3D" id="3.30.565.10">
    <property type="entry name" value="Histidine kinase-like ATPase, C-terminal domain"/>
    <property type="match status" value="1"/>
</dbReference>
<dbReference type="InterPro" id="IPR011006">
    <property type="entry name" value="CheY-like_superfamily"/>
</dbReference>
<dbReference type="InterPro" id="IPR000014">
    <property type="entry name" value="PAS"/>
</dbReference>
<dbReference type="SUPFAM" id="SSF55785">
    <property type="entry name" value="PYP-like sensor domain (PAS domain)"/>
    <property type="match status" value="1"/>
</dbReference>
<dbReference type="InterPro" id="IPR003594">
    <property type="entry name" value="HATPase_dom"/>
</dbReference>
<dbReference type="SMART" id="SM00387">
    <property type="entry name" value="HATPase_c"/>
    <property type="match status" value="1"/>
</dbReference>
<dbReference type="OrthoDB" id="60033at2759"/>
<dbReference type="AlphaFoldDB" id="A0A9P1HA58"/>
<dbReference type="InterPro" id="IPR005467">
    <property type="entry name" value="His_kinase_dom"/>
</dbReference>
<feature type="domain" description="Response regulatory" evidence="5">
    <location>
        <begin position="704"/>
        <end position="848"/>
    </location>
</feature>
<dbReference type="Pfam" id="PF02518">
    <property type="entry name" value="HATPase_c"/>
    <property type="match status" value="1"/>
</dbReference>
<dbReference type="SUPFAM" id="SSF52172">
    <property type="entry name" value="CheY-like"/>
    <property type="match status" value="1"/>
</dbReference>
<evidence type="ECO:0000313" key="7">
    <source>
        <dbReference type="Proteomes" id="UP000838763"/>
    </source>
</evidence>
<organism evidence="6 7">
    <name type="scientific">Parascedosporium putredinis</name>
    <dbReference type="NCBI Taxonomy" id="1442378"/>
    <lineage>
        <taxon>Eukaryota</taxon>
        <taxon>Fungi</taxon>
        <taxon>Dikarya</taxon>
        <taxon>Ascomycota</taxon>
        <taxon>Pezizomycotina</taxon>
        <taxon>Sordariomycetes</taxon>
        <taxon>Hypocreomycetidae</taxon>
        <taxon>Microascales</taxon>
        <taxon>Microascaceae</taxon>
        <taxon>Parascedosporium</taxon>
    </lineage>
</organism>
<evidence type="ECO:0008006" key="8">
    <source>
        <dbReference type="Google" id="ProtNLM"/>
    </source>
</evidence>
<dbReference type="Gene3D" id="3.40.50.2300">
    <property type="match status" value="1"/>
</dbReference>